<proteinExistence type="inferred from homology"/>
<keyword evidence="10" id="KW-1185">Reference proteome</keyword>
<feature type="transmembrane region" description="Helical" evidence="7">
    <location>
        <begin position="180"/>
        <end position="204"/>
    </location>
</feature>
<evidence type="ECO:0000313" key="10">
    <source>
        <dbReference type="Proteomes" id="UP000799424"/>
    </source>
</evidence>
<feature type="region of interest" description="Disordered" evidence="6">
    <location>
        <begin position="365"/>
        <end position="385"/>
    </location>
</feature>
<evidence type="ECO:0000256" key="4">
    <source>
        <dbReference type="ARBA" id="ARBA00023136"/>
    </source>
</evidence>
<feature type="transmembrane region" description="Helical" evidence="7">
    <location>
        <begin position="216"/>
        <end position="236"/>
    </location>
</feature>
<feature type="transmembrane region" description="Helical" evidence="7">
    <location>
        <begin position="256"/>
        <end position="276"/>
    </location>
</feature>
<dbReference type="InterPro" id="IPR052337">
    <property type="entry name" value="SAT4-like"/>
</dbReference>
<feature type="transmembrane region" description="Helical" evidence="7">
    <location>
        <begin position="12"/>
        <end position="30"/>
    </location>
</feature>
<evidence type="ECO:0000256" key="5">
    <source>
        <dbReference type="ARBA" id="ARBA00038359"/>
    </source>
</evidence>
<evidence type="ECO:0000313" key="9">
    <source>
        <dbReference type="EMBL" id="KAF2833834.1"/>
    </source>
</evidence>
<dbReference type="Pfam" id="PF20684">
    <property type="entry name" value="Fung_rhodopsin"/>
    <property type="match status" value="1"/>
</dbReference>
<organism evidence="9 10">
    <name type="scientific">Ophiobolus disseminans</name>
    <dbReference type="NCBI Taxonomy" id="1469910"/>
    <lineage>
        <taxon>Eukaryota</taxon>
        <taxon>Fungi</taxon>
        <taxon>Dikarya</taxon>
        <taxon>Ascomycota</taxon>
        <taxon>Pezizomycotina</taxon>
        <taxon>Dothideomycetes</taxon>
        <taxon>Pleosporomycetidae</taxon>
        <taxon>Pleosporales</taxon>
        <taxon>Pleosporineae</taxon>
        <taxon>Phaeosphaeriaceae</taxon>
        <taxon>Ophiobolus</taxon>
    </lineage>
</organism>
<feature type="transmembrane region" description="Helical" evidence="7">
    <location>
        <begin position="98"/>
        <end position="120"/>
    </location>
</feature>
<comment type="similarity">
    <text evidence="5">Belongs to the SAT4 family.</text>
</comment>
<gene>
    <name evidence="9" type="ORF">CC86DRAFT_339429</name>
</gene>
<evidence type="ECO:0000259" key="8">
    <source>
        <dbReference type="Pfam" id="PF20684"/>
    </source>
</evidence>
<comment type="subcellular location">
    <subcellularLocation>
        <location evidence="1">Membrane</location>
        <topology evidence="1">Multi-pass membrane protein</topology>
    </subcellularLocation>
</comment>
<feature type="compositionally biased region" description="Basic and acidic residues" evidence="6">
    <location>
        <begin position="370"/>
        <end position="379"/>
    </location>
</feature>
<evidence type="ECO:0000256" key="6">
    <source>
        <dbReference type="SAM" id="MobiDB-lite"/>
    </source>
</evidence>
<evidence type="ECO:0000256" key="3">
    <source>
        <dbReference type="ARBA" id="ARBA00022989"/>
    </source>
</evidence>
<dbReference type="EMBL" id="MU006216">
    <property type="protein sequence ID" value="KAF2833834.1"/>
    <property type="molecule type" value="Genomic_DNA"/>
</dbReference>
<evidence type="ECO:0000256" key="2">
    <source>
        <dbReference type="ARBA" id="ARBA00022692"/>
    </source>
</evidence>
<feature type="domain" description="Rhodopsin" evidence="8">
    <location>
        <begin position="22"/>
        <end position="273"/>
    </location>
</feature>
<dbReference type="GO" id="GO:0016020">
    <property type="term" value="C:membrane"/>
    <property type="evidence" value="ECO:0007669"/>
    <property type="project" value="UniProtKB-SubCell"/>
</dbReference>
<feature type="transmembrane region" description="Helical" evidence="7">
    <location>
        <begin position="42"/>
        <end position="64"/>
    </location>
</feature>
<feature type="transmembrane region" description="Helical" evidence="7">
    <location>
        <begin position="132"/>
        <end position="153"/>
    </location>
</feature>
<evidence type="ECO:0000256" key="1">
    <source>
        <dbReference type="ARBA" id="ARBA00004141"/>
    </source>
</evidence>
<dbReference type="PANTHER" id="PTHR33048">
    <property type="entry name" value="PTH11-LIKE INTEGRAL MEMBRANE PROTEIN (AFU_ORTHOLOGUE AFUA_5G11245)"/>
    <property type="match status" value="1"/>
</dbReference>
<reference evidence="9" key="1">
    <citation type="journal article" date="2020" name="Stud. Mycol.">
        <title>101 Dothideomycetes genomes: a test case for predicting lifestyles and emergence of pathogens.</title>
        <authorList>
            <person name="Haridas S."/>
            <person name="Albert R."/>
            <person name="Binder M."/>
            <person name="Bloem J."/>
            <person name="Labutti K."/>
            <person name="Salamov A."/>
            <person name="Andreopoulos B."/>
            <person name="Baker S."/>
            <person name="Barry K."/>
            <person name="Bills G."/>
            <person name="Bluhm B."/>
            <person name="Cannon C."/>
            <person name="Castanera R."/>
            <person name="Culley D."/>
            <person name="Daum C."/>
            <person name="Ezra D."/>
            <person name="Gonzalez J."/>
            <person name="Henrissat B."/>
            <person name="Kuo A."/>
            <person name="Liang C."/>
            <person name="Lipzen A."/>
            <person name="Lutzoni F."/>
            <person name="Magnuson J."/>
            <person name="Mondo S."/>
            <person name="Nolan M."/>
            <person name="Ohm R."/>
            <person name="Pangilinan J."/>
            <person name="Park H.-J."/>
            <person name="Ramirez L."/>
            <person name="Alfaro M."/>
            <person name="Sun H."/>
            <person name="Tritt A."/>
            <person name="Yoshinaga Y."/>
            <person name="Zwiers L.-H."/>
            <person name="Turgeon B."/>
            <person name="Goodwin S."/>
            <person name="Spatafora J."/>
            <person name="Crous P."/>
            <person name="Grigoriev I."/>
        </authorList>
    </citation>
    <scope>NUCLEOTIDE SEQUENCE</scope>
    <source>
        <strain evidence="9">CBS 113818</strain>
    </source>
</reference>
<keyword evidence="4 7" id="KW-0472">Membrane</keyword>
<accession>A0A6A7ALH6</accession>
<dbReference type="InterPro" id="IPR049326">
    <property type="entry name" value="Rhodopsin_dom_fungi"/>
</dbReference>
<sequence length="385" mass="42829">MLSNPLTELWTLYALGVSFTVLRTYARIAAVGFRELHADDYLIWLAILIYTAQCTLGYNVGAAAHGLANNGMSDEQRNALSPDDPEHTWRVIGSKIQVAGWTTAACLLWTLKLCVTLFYLRLTTGLRRYRIRIYFAMGLIGSTFIIVIMTIYLSCRPFHHYWQINPDPGNVCQAAVSKPILWVSFVSNVFTDVFILLLPVPMLWRSSLKLLKKIAATLVLSAGVFIIVCATLKSIYVIVDPLNGGRLAAQWGTRETFVAVVTTNLPMIFPLFKTWLAPFLPSFFRSTSHNKAYKTPSAGFVTIGGSGPSNGSTNRQGAHHISANMTFDNESEEHIVGGNGDVKMQSMNTIDGRPRPPNSIVVSKQVSITTEDRGRDRSWKSFQRM</sequence>
<dbReference type="PANTHER" id="PTHR33048:SF105">
    <property type="match status" value="1"/>
</dbReference>
<name>A0A6A7ALH6_9PLEO</name>
<evidence type="ECO:0000256" key="7">
    <source>
        <dbReference type="SAM" id="Phobius"/>
    </source>
</evidence>
<dbReference type="OrthoDB" id="4329349at2759"/>
<protein>
    <recommendedName>
        <fullName evidence="8">Rhodopsin domain-containing protein</fullName>
    </recommendedName>
</protein>
<keyword evidence="3 7" id="KW-1133">Transmembrane helix</keyword>
<dbReference type="AlphaFoldDB" id="A0A6A7ALH6"/>
<dbReference type="Proteomes" id="UP000799424">
    <property type="component" value="Unassembled WGS sequence"/>
</dbReference>
<keyword evidence="2 7" id="KW-0812">Transmembrane</keyword>